<dbReference type="InterPro" id="IPR029068">
    <property type="entry name" value="Glyas_Bleomycin-R_OHBP_Dase"/>
</dbReference>
<feature type="domain" description="VOC" evidence="1">
    <location>
        <begin position="4"/>
        <end position="113"/>
    </location>
</feature>
<name>A0A1H3Q264_9ACTN</name>
<dbReference type="AlphaFoldDB" id="A0A1H3Q264"/>
<evidence type="ECO:0000259" key="1">
    <source>
        <dbReference type="PROSITE" id="PS51819"/>
    </source>
</evidence>
<dbReference type="PANTHER" id="PTHR33993">
    <property type="entry name" value="GLYOXALASE-RELATED"/>
    <property type="match status" value="1"/>
</dbReference>
<dbReference type="PANTHER" id="PTHR33993:SF2">
    <property type="entry name" value="VOC DOMAIN-CONTAINING PROTEIN"/>
    <property type="match status" value="1"/>
</dbReference>
<protein>
    <recommendedName>
        <fullName evidence="1">VOC domain-containing protein</fullName>
    </recommendedName>
</protein>
<dbReference type="SUPFAM" id="SSF54593">
    <property type="entry name" value="Glyoxalase/Bleomycin resistance protein/Dihydroxybiphenyl dioxygenase"/>
    <property type="match status" value="1"/>
</dbReference>
<evidence type="ECO:0000313" key="2">
    <source>
        <dbReference type="EMBL" id="SDZ07323.1"/>
    </source>
</evidence>
<accession>A0A1H3Q264</accession>
<gene>
    <name evidence="2" type="ORF">SAMN05660209_04570</name>
</gene>
<dbReference type="InterPro" id="IPR037523">
    <property type="entry name" value="VOC_core"/>
</dbReference>
<organism evidence="2 3">
    <name type="scientific">Geodermatophilus africanus</name>
    <dbReference type="NCBI Taxonomy" id="1137993"/>
    <lineage>
        <taxon>Bacteria</taxon>
        <taxon>Bacillati</taxon>
        <taxon>Actinomycetota</taxon>
        <taxon>Actinomycetes</taxon>
        <taxon>Geodermatophilales</taxon>
        <taxon>Geodermatophilaceae</taxon>
        <taxon>Geodermatophilus</taxon>
    </lineage>
</organism>
<dbReference type="OrthoDB" id="4565236at2"/>
<dbReference type="PROSITE" id="PS51819">
    <property type="entry name" value="VOC"/>
    <property type="match status" value="1"/>
</dbReference>
<dbReference type="Gene3D" id="3.10.180.10">
    <property type="entry name" value="2,3-Dihydroxybiphenyl 1,2-Dioxygenase, domain 1"/>
    <property type="match status" value="1"/>
</dbReference>
<dbReference type="EMBL" id="FNOT01000019">
    <property type="protein sequence ID" value="SDZ07323.1"/>
    <property type="molecule type" value="Genomic_DNA"/>
</dbReference>
<dbReference type="Pfam" id="PF00903">
    <property type="entry name" value="Glyoxalase"/>
    <property type="match status" value="1"/>
</dbReference>
<dbReference type="InterPro" id="IPR052164">
    <property type="entry name" value="Anthracycline_SecMetBiosynth"/>
</dbReference>
<dbReference type="RefSeq" id="WP_091161332.1">
    <property type="nucleotide sequence ID" value="NZ_FNOT01000019.1"/>
</dbReference>
<sequence length="114" mass="11618">MTTGIRTVIYPVADLARAKALFGTLLGAEPVVDAPYYVQFDADGQAIGLDPHGHRHGQSGPVAYWHVADVATSLAAVVAAGAETVQDPTDVGGGLLVALARDGDGNLIGLRQAG</sequence>
<proteinExistence type="predicted"/>
<dbReference type="STRING" id="1137993.SAMN05660209_04570"/>
<reference evidence="3" key="1">
    <citation type="submission" date="2016-10" db="EMBL/GenBank/DDBJ databases">
        <authorList>
            <person name="Varghese N."/>
            <person name="Submissions S."/>
        </authorList>
    </citation>
    <scope>NUCLEOTIDE SEQUENCE [LARGE SCALE GENOMIC DNA]</scope>
    <source>
        <strain evidence="3">DSM 45422</strain>
    </source>
</reference>
<dbReference type="Proteomes" id="UP000198921">
    <property type="component" value="Unassembled WGS sequence"/>
</dbReference>
<keyword evidence="3" id="KW-1185">Reference proteome</keyword>
<dbReference type="InterPro" id="IPR004360">
    <property type="entry name" value="Glyas_Fos-R_dOase_dom"/>
</dbReference>
<evidence type="ECO:0000313" key="3">
    <source>
        <dbReference type="Proteomes" id="UP000198921"/>
    </source>
</evidence>